<dbReference type="KEGG" id="caby:Cabys_3420"/>
<dbReference type="RefSeq" id="WP_169313614.1">
    <property type="nucleotide sequence ID" value="NZ_CM001402.1"/>
</dbReference>
<gene>
    <name evidence="1" type="ORF">Cabys_3420</name>
</gene>
<proteinExistence type="predicted"/>
<dbReference type="EMBL" id="CP018099">
    <property type="protein sequence ID" value="APF20166.1"/>
    <property type="molecule type" value="Genomic_DNA"/>
</dbReference>
<evidence type="ECO:0000313" key="2">
    <source>
        <dbReference type="Proteomes" id="UP000183868"/>
    </source>
</evidence>
<evidence type="ECO:0000313" key="1">
    <source>
        <dbReference type="EMBL" id="APF20166.1"/>
    </source>
</evidence>
<reference evidence="1 2" key="1">
    <citation type="submission" date="2016-11" db="EMBL/GenBank/DDBJ databases">
        <title>Genomic analysis of Caldithrix abyssi and proposal of a novel bacterial phylum Caldithrichaeota.</title>
        <authorList>
            <person name="Kublanov I."/>
            <person name="Sigalova O."/>
            <person name="Gavrilov S."/>
            <person name="Lebedinsky A."/>
            <person name="Ivanova N."/>
            <person name="Daum C."/>
            <person name="Reddy T."/>
            <person name="Klenk H.P."/>
            <person name="Goker M."/>
            <person name="Reva O."/>
            <person name="Miroshnichenko M."/>
            <person name="Kyprides N."/>
            <person name="Woyke T."/>
            <person name="Gelfand M."/>
        </authorList>
    </citation>
    <scope>NUCLEOTIDE SEQUENCE [LARGE SCALE GENOMIC DNA]</scope>
    <source>
        <strain evidence="1 2">LF13</strain>
    </source>
</reference>
<dbReference type="Proteomes" id="UP000183868">
    <property type="component" value="Chromosome"/>
</dbReference>
<name>A0A1J1CCA0_CALAY</name>
<dbReference type="AlphaFoldDB" id="A0A1J1CCA0"/>
<protein>
    <submittedName>
        <fullName evidence="1">Uncharacterized protein</fullName>
    </submittedName>
</protein>
<organism evidence="1 2">
    <name type="scientific">Caldithrix abyssi DSM 13497</name>
    <dbReference type="NCBI Taxonomy" id="880073"/>
    <lineage>
        <taxon>Bacteria</taxon>
        <taxon>Pseudomonadati</taxon>
        <taxon>Calditrichota</taxon>
        <taxon>Calditrichia</taxon>
        <taxon>Calditrichales</taxon>
        <taxon>Calditrichaceae</taxon>
        <taxon>Caldithrix</taxon>
    </lineage>
</organism>
<sequence>MKTITITKKDRKQTYIRKLNQITLKGLDAKKYCGILKIEEDPLKIQKRLRDEWK</sequence>
<accession>A0A1J1CCA0</accession>